<name>A0A8T0U8Q4_PANVG</name>
<keyword evidence="3" id="KW-1185">Reference proteome</keyword>
<dbReference type="Proteomes" id="UP000823388">
    <property type="component" value="Chromosome 3N"/>
</dbReference>
<comment type="caution">
    <text evidence="2">The sequence shown here is derived from an EMBL/GenBank/DDBJ whole genome shotgun (WGS) entry which is preliminary data.</text>
</comment>
<proteinExistence type="predicted"/>
<evidence type="ECO:0000313" key="3">
    <source>
        <dbReference type="Proteomes" id="UP000823388"/>
    </source>
</evidence>
<accession>A0A8T0U8Q4</accession>
<organism evidence="2 3">
    <name type="scientific">Panicum virgatum</name>
    <name type="common">Blackwell switchgrass</name>
    <dbReference type="NCBI Taxonomy" id="38727"/>
    <lineage>
        <taxon>Eukaryota</taxon>
        <taxon>Viridiplantae</taxon>
        <taxon>Streptophyta</taxon>
        <taxon>Embryophyta</taxon>
        <taxon>Tracheophyta</taxon>
        <taxon>Spermatophyta</taxon>
        <taxon>Magnoliopsida</taxon>
        <taxon>Liliopsida</taxon>
        <taxon>Poales</taxon>
        <taxon>Poaceae</taxon>
        <taxon>PACMAD clade</taxon>
        <taxon>Panicoideae</taxon>
        <taxon>Panicodae</taxon>
        <taxon>Paniceae</taxon>
        <taxon>Panicinae</taxon>
        <taxon>Panicum</taxon>
        <taxon>Panicum sect. Hiantes</taxon>
    </lineage>
</organism>
<dbReference type="AlphaFoldDB" id="A0A8T0U8Q4"/>
<sequence>MTYVGSHEATSAGTEAAVVAPKPGLNQKNPKTGGVSTLQARPSRSASRRIPSATKPTAGAGAHQRHGSAHTTQPRPLPVMRAPHPRPEGNETSGCADVCSPARRAGGGSVHGRGPHTALSRLSTRARLG</sequence>
<evidence type="ECO:0000256" key="1">
    <source>
        <dbReference type="SAM" id="MobiDB-lite"/>
    </source>
</evidence>
<dbReference type="EMBL" id="CM029042">
    <property type="protein sequence ID" value="KAG2618428.1"/>
    <property type="molecule type" value="Genomic_DNA"/>
</dbReference>
<feature type="compositionally biased region" description="Low complexity" evidence="1">
    <location>
        <begin position="40"/>
        <end position="53"/>
    </location>
</feature>
<gene>
    <name evidence="2" type="ORF">PVAP13_3NG079579</name>
</gene>
<feature type="compositionally biased region" description="Polar residues" evidence="1">
    <location>
        <begin position="26"/>
        <end position="39"/>
    </location>
</feature>
<reference evidence="2" key="1">
    <citation type="submission" date="2020-05" db="EMBL/GenBank/DDBJ databases">
        <title>WGS assembly of Panicum virgatum.</title>
        <authorList>
            <person name="Lovell J.T."/>
            <person name="Jenkins J."/>
            <person name="Shu S."/>
            <person name="Juenger T.E."/>
            <person name="Schmutz J."/>
        </authorList>
    </citation>
    <scope>NUCLEOTIDE SEQUENCE</scope>
    <source>
        <strain evidence="2">AP13</strain>
    </source>
</reference>
<evidence type="ECO:0000313" key="2">
    <source>
        <dbReference type="EMBL" id="KAG2618428.1"/>
    </source>
</evidence>
<protein>
    <submittedName>
        <fullName evidence="2">Uncharacterized protein</fullName>
    </submittedName>
</protein>
<feature type="region of interest" description="Disordered" evidence="1">
    <location>
        <begin position="1"/>
        <end position="129"/>
    </location>
</feature>